<dbReference type="GeneID" id="70250807"/>
<organism evidence="3 4">
    <name type="scientific">Talaromyces proteolyticus</name>
    <dbReference type="NCBI Taxonomy" id="1131652"/>
    <lineage>
        <taxon>Eukaryota</taxon>
        <taxon>Fungi</taxon>
        <taxon>Dikarya</taxon>
        <taxon>Ascomycota</taxon>
        <taxon>Pezizomycotina</taxon>
        <taxon>Eurotiomycetes</taxon>
        <taxon>Eurotiomycetidae</taxon>
        <taxon>Eurotiales</taxon>
        <taxon>Trichocomaceae</taxon>
        <taxon>Talaromyces</taxon>
        <taxon>Talaromyces sect. Bacilispori</taxon>
    </lineage>
</organism>
<dbReference type="InterPro" id="IPR013595">
    <property type="entry name" value="Pept_S33_TAP-like_C"/>
</dbReference>
<protein>
    <recommendedName>
        <fullName evidence="5">AB hydrolase-1 domain-containing protein</fullName>
    </recommendedName>
</protein>
<dbReference type="Proteomes" id="UP001201262">
    <property type="component" value="Unassembled WGS sequence"/>
</dbReference>
<dbReference type="Gene3D" id="3.40.50.1820">
    <property type="entry name" value="alpha/beta hydrolase"/>
    <property type="match status" value="1"/>
</dbReference>
<comment type="caution">
    <text evidence="3">The sequence shown here is derived from an EMBL/GenBank/DDBJ whole genome shotgun (WGS) entry which is preliminary data.</text>
</comment>
<dbReference type="EMBL" id="JAJTJA010000007">
    <property type="protein sequence ID" value="KAH8696215.1"/>
    <property type="molecule type" value="Genomic_DNA"/>
</dbReference>
<dbReference type="Pfam" id="PF00561">
    <property type="entry name" value="Abhydrolase_1"/>
    <property type="match status" value="1"/>
</dbReference>
<name>A0AAD4PV71_9EURO</name>
<reference evidence="3" key="1">
    <citation type="submission" date="2021-12" db="EMBL/GenBank/DDBJ databases">
        <title>Convergent genome expansion in fungi linked to evolution of root-endophyte symbiosis.</title>
        <authorList>
            <consortium name="DOE Joint Genome Institute"/>
            <person name="Ke Y.-H."/>
            <person name="Bonito G."/>
            <person name="Liao H.-L."/>
            <person name="Looney B."/>
            <person name="Rojas-Flechas A."/>
            <person name="Nash J."/>
            <person name="Hameed K."/>
            <person name="Schadt C."/>
            <person name="Martin F."/>
            <person name="Crous P.W."/>
            <person name="Miettinen O."/>
            <person name="Magnuson J.K."/>
            <person name="Labbe J."/>
            <person name="Jacobson D."/>
            <person name="Doktycz M.J."/>
            <person name="Veneault-Fourrey C."/>
            <person name="Kuo A."/>
            <person name="Mondo S."/>
            <person name="Calhoun S."/>
            <person name="Riley R."/>
            <person name="Ohm R."/>
            <person name="LaButti K."/>
            <person name="Andreopoulos B."/>
            <person name="Pangilinan J."/>
            <person name="Nolan M."/>
            <person name="Tritt A."/>
            <person name="Clum A."/>
            <person name="Lipzen A."/>
            <person name="Daum C."/>
            <person name="Barry K."/>
            <person name="Grigoriev I.V."/>
            <person name="Vilgalys R."/>
        </authorList>
    </citation>
    <scope>NUCLEOTIDE SEQUENCE</scope>
    <source>
        <strain evidence="3">PMI_201</strain>
    </source>
</reference>
<dbReference type="InterPro" id="IPR000073">
    <property type="entry name" value="AB_hydrolase_1"/>
</dbReference>
<evidence type="ECO:0000259" key="2">
    <source>
        <dbReference type="Pfam" id="PF08386"/>
    </source>
</evidence>
<accession>A0AAD4PV71</accession>
<dbReference type="Pfam" id="PF08386">
    <property type="entry name" value="Abhydrolase_4"/>
    <property type="match status" value="1"/>
</dbReference>
<feature type="domain" description="AB hydrolase-1" evidence="1">
    <location>
        <begin position="19"/>
        <end position="77"/>
    </location>
</feature>
<proteinExistence type="predicted"/>
<evidence type="ECO:0000313" key="3">
    <source>
        <dbReference type="EMBL" id="KAH8696215.1"/>
    </source>
</evidence>
<sequence>MALGESCRNKTGKLFFRLDTTSAAHDLEAVRVALGENHLNWLGLSYGTMLGAAYAELYLENVGVMVLDGNVDHSLSETSALHDAQPGVSNSGLSTLAQTLKETIAGNATGLSSTLATSETDSAFPGIAIGCLDWYHNATTLADVIYKGQLANHLAPYIKGASQTYRYQTACIGWPAPVKNPNHALNQKAMAKAPPVVMVNSYYYPEASYVWAEDLRNQIPSTILLTRNGSGHTSYSLREKPRH</sequence>
<feature type="domain" description="Peptidase S33 tripeptidyl aminopeptidase-like C-terminal" evidence="2">
    <location>
        <begin position="162"/>
        <end position="236"/>
    </location>
</feature>
<dbReference type="InterPro" id="IPR029058">
    <property type="entry name" value="AB_hydrolase_fold"/>
</dbReference>
<keyword evidence="4" id="KW-1185">Reference proteome</keyword>
<evidence type="ECO:0000313" key="4">
    <source>
        <dbReference type="Proteomes" id="UP001201262"/>
    </source>
</evidence>
<evidence type="ECO:0000259" key="1">
    <source>
        <dbReference type="Pfam" id="PF00561"/>
    </source>
</evidence>
<gene>
    <name evidence="3" type="ORF">BGW36DRAFT_428235</name>
</gene>
<evidence type="ECO:0008006" key="5">
    <source>
        <dbReference type="Google" id="ProtNLM"/>
    </source>
</evidence>
<dbReference type="SUPFAM" id="SSF53474">
    <property type="entry name" value="alpha/beta-Hydrolases"/>
    <property type="match status" value="1"/>
</dbReference>
<dbReference type="AlphaFoldDB" id="A0AAD4PV71"/>
<dbReference type="RefSeq" id="XP_046071153.1">
    <property type="nucleotide sequence ID" value="XM_046220520.1"/>
</dbReference>